<proteinExistence type="inferred from homology"/>
<dbReference type="GO" id="GO:0003677">
    <property type="term" value="F:DNA binding"/>
    <property type="evidence" value="ECO:0007669"/>
    <property type="project" value="UniProtKB-KW"/>
</dbReference>
<dbReference type="Proteomes" id="UP000612956">
    <property type="component" value="Unassembled WGS sequence"/>
</dbReference>
<evidence type="ECO:0000256" key="2">
    <source>
        <dbReference type="ARBA" id="ARBA00023015"/>
    </source>
</evidence>
<dbReference type="RefSeq" id="WP_188826711.1">
    <property type="nucleotide sequence ID" value="NZ_BMMW01000001.1"/>
</dbReference>
<reference evidence="8" key="2">
    <citation type="submission" date="2020-09" db="EMBL/GenBank/DDBJ databases">
        <authorList>
            <person name="Sun Q."/>
            <person name="Zhou Y."/>
        </authorList>
    </citation>
    <scope>NUCLEOTIDE SEQUENCE</scope>
    <source>
        <strain evidence="8">CGMCC 4.7278</strain>
    </source>
</reference>
<evidence type="ECO:0000313" key="8">
    <source>
        <dbReference type="EMBL" id="GGK33067.1"/>
    </source>
</evidence>
<comment type="caution">
    <text evidence="8">The sequence shown here is derived from an EMBL/GenBank/DDBJ whole genome shotgun (WGS) entry which is preliminary data.</text>
</comment>
<evidence type="ECO:0000256" key="5">
    <source>
        <dbReference type="ARBA" id="ARBA00023163"/>
    </source>
</evidence>
<dbReference type="GO" id="GO:0032993">
    <property type="term" value="C:protein-DNA complex"/>
    <property type="evidence" value="ECO:0007669"/>
    <property type="project" value="TreeGrafter"/>
</dbReference>
<feature type="domain" description="HTH lysR-type" evidence="7">
    <location>
        <begin position="2"/>
        <end position="59"/>
    </location>
</feature>
<name>A0A917Q7Z6_9NOCA</name>
<dbReference type="InterPro" id="IPR005119">
    <property type="entry name" value="LysR_subst-bd"/>
</dbReference>
<evidence type="ECO:0000313" key="9">
    <source>
        <dbReference type="Proteomes" id="UP000612956"/>
    </source>
</evidence>
<protein>
    <submittedName>
        <fullName evidence="8">LysR family transcriptional regulator</fullName>
    </submittedName>
</protein>
<feature type="coiled-coil region" evidence="6">
    <location>
        <begin position="69"/>
        <end position="96"/>
    </location>
</feature>
<dbReference type="Pfam" id="PF03466">
    <property type="entry name" value="LysR_substrate"/>
    <property type="match status" value="1"/>
</dbReference>
<dbReference type="InterPro" id="IPR036390">
    <property type="entry name" value="WH_DNA-bd_sf"/>
</dbReference>
<keyword evidence="3" id="KW-0238">DNA-binding</keyword>
<dbReference type="SUPFAM" id="SSF53850">
    <property type="entry name" value="Periplasmic binding protein-like II"/>
    <property type="match status" value="1"/>
</dbReference>
<dbReference type="InterPro" id="IPR036388">
    <property type="entry name" value="WH-like_DNA-bd_sf"/>
</dbReference>
<keyword evidence="2" id="KW-0805">Transcription regulation</keyword>
<dbReference type="GO" id="GO:0003700">
    <property type="term" value="F:DNA-binding transcription factor activity"/>
    <property type="evidence" value="ECO:0007669"/>
    <property type="project" value="InterPro"/>
</dbReference>
<dbReference type="Pfam" id="PF00126">
    <property type="entry name" value="HTH_1"/>
    <property type="match status" value="1"/>
</dbReference>
<evidence type="ECO:0000256" key="6">
    <source>
        <dbReference type="SAM" id="Coils"/>
    </source>
</evidence>
<keyword evidence="4" id="KW-0010">Activator</keyword>
<reference evidence="8" key="1">
    <citation type="journal article" date="2014" name="Int. J. Syst. Evol. Microbiol.">
        <title>Complete genome sequence of Corynebacterium casei LMG S-19264T (=DSM 44701T), isolated from a smear-ripened cheese.</title>
        <authorList>
            <consortium name="US DOE Joint Genome Institute (JGI-PGF)"/>
            <person name="Walter F."/>
            <person name="Albersmeier A."/>
            <person name="Kalinowski J."/>
            <person name="Ruckert C."/>
        </authorList>
    </citation>
    <scope>NUCLEOTIDE SEQUENCE</scope>
    <source>
        <strain evidence="8">CGMCC 4.7278</strain>
    </source>
</reference>
<dbReference type="SUPFAM" id="SSF46785">
    <property type="entry name" value="Winged helix' DNA-binding domain"/>
    <property type="match status" value="1"/>
</dbReference>
<organism evidence="8 9">
    <name type="scientific">Nocardia camponoti</name>
    <dbReference type="NCBI Taxonomy" id="1616106"/>
    <lineage>
        <taxon>Bacteria</taxon>
        <taxon>Bacillati</taxon>
        <taxon>Actinomycetota</taxon>
        <taxon>Actinomycetes</taxon>
        <taxon>Mycobacteriales</taxon>
        <taxon>Nocardiaceae</taxon>
        <taxon>Nocardia</taxon>
    </lineage>
</organism>
<evidence type="ECO:0000256" key="1">
    <source>
        <dbReference type="ARBA" id="ARBA00009437"/>
    </source>
</evidence>
<dbReference type="EMBL" id="BMMW01000001">
    <property type="protein sequence ID" value="GGK33067.1"/>
    <property type="molecule type" value="Genomic_DNA"/>
</dbReference>
<accession>A0A917Q7Z6</accession>
<keyword evidence="6" id="KW-0175">Coiled coil</keyword>
<gene>
    <name evidence="8" type="ORF">GCM10011591_00920</name>
</gene>
<dbReference type="Gene3D" id="1.10.10.10">
    <property type="entry name" value="Winged helix-like DNA-binding domain superfamily/Winged helix DNA-binding domain"/>
    <property type="match status" value="1"/>
</dbReference>
<evidence type="ECO:0000259" key="7">
    <source>
        <dbReference type="PROSITE" id="PS50931"/>
    </source>
</evidence>
<dbReference type="PANTHER" id="PTHR30346:SF29">
    <property type="entry name" value="LYSR SUBSTRATE-BINDING"/>
    <property type="match status" value="1"/>
</dbReference>
<dbReference type="PROSITE" id="PS50931">
    <property type="entry name" value="HTH_LYSR"/>
    <property type="match status" value="1"/>
</dbReference>
<keyword evidence="9" id="KW-1185">Reference proteome</keyword>
<dbReference type="PANTHER" id="PTHR30346">
    <property type="entry name" value="TRANSCRIPTIONAL DUAL REGULATOR HCAR-RELATED"/>
    <property type="match status" value="1"/>
</dbReference>
<keyword evidence="5" id="KW-0804">Transcription</keyword>
<dbReference type="InterPro" id="IPR000847">
    <property type="entry name" value="LysR_HTH_N"/>
</dbReference>
<comment type="similarity">
    <text evidence="1">Belongs to the LysR transcriptional regulatory family.</text>
</comment>
<evidence type="ECO:0000256" key="3">
    <source>
        <dbReference type="ARBA" id="ARBA00023125"/>
    </source>
</evidence>
<dbReference type="Gene3D" id="3.40.190.10">
    <property type="entry name" value="Periplasmic binding protein-like II"/>
    <property type="match status" value="2"/>
</dbReference>
<dbReference type="AlphaFoldDB" id="A0A917Q7Z6"/>
<sequence length="310" mass="32542">MLDVRKLRLLRELAHRGTIAAVADALTYTPSAVSQQLSALEREAGVALLSRTGRRVELTAAGRLLVDHTEAVLVALERAEAELARARTELLGVVRIGAFQTALPTLVAPALARLCAEHPGIEVRVLEIDPADVVEAVRAGAVDVALTHDYDLIPTVDDPAIRTEPLHTETVYLATTGGARMSLAFGDDRAAAEFATTNPVAALRNTPWIAATPGTLCHTATLRACAAAGFVPRIRHHTDDFATVLALVAAGAGVAIVPSLAVSTPPATVTLTPLPTRRYTRLAYRDGSESHPVLAATTASLHLSAAAIPN</sequence>
<evidence type="ECO:0000256" key="4">
    <source>
        <dbReference type="ARBA" id="ARBA00023159"/>
    </source>
</evidence>